<dbReference type="Pfam" id="PF02687">
    <property type="entry name" value="FtsX"/>
    <property type="match status" value="2"/>
</dbReference>
<comment type="caution">
    <text evidence="9">The sequence shown here is derived from an EMBL/GenBank/DDBJ whole genome shotgun (WGS) entry which is preliminary data.</text>
</comment>
<sequence>MLRIALASSWQHRRRLLGTALAVVLGTAFLVGTLVLSDTIRASFRTVFTDVNAGIDAVVRGEPLAEGASSRRALVDAALVDELAALDRVGSVAPEVEALAQVVGADGTSIGGDGPPTLGVNWIEDPVLAPYELVEGRAPTAAGEVVIDVDTAEVGQLSVGDVAVVRTPAPIEVEVVGLLTPRGGSGAGVTITAFPTAEAQRLLLGDEDRVTRILLAADGGDDQQLVDRITPVLPDGVEAVTGTVYTNEALDDLGRSFLDFFEAFLLVFAAIALLVATFSIYNTFSITVAQRLRESALLRALGASRRQVLASVLLEALLTGLVAAVLGLGLGIALAAGLLGLLGLLGQFGLPVEGAGLEVGARSVGAAFAVGVGITLLASLLPAVRASRVAPLAALREVSVDRSDQSRGRRWAGLAALAVGAVFVVLALTGEDGALRRAAVGAVGVSIGVFLLGPVTARPLAGVIGGPIRRLRGVTGGLAHRNAVRNPGRTASTSSALMVGVGIVTLFTVVAASINATIDEAVRGGFGGDLVIQGGGFSGAGISPQLVTEVDALPQVDRAFGVGFGQGLVDGEERTYSVVDPDAVTGVLDLELVAGSLADLGDDGLAVDEQSARERGWELGDAVELDLLTGTVLELHVRALFEAGPGDAVGALIVPLEPVAAAVPQLAYVSAFVLLADGVGIPEGQAAVEQVAAEHGRPEVLDRDAYAEQATGDVDQLLGIVYVLLALAIVIALMGITNTLSLSVHERTREIGLLRALGQTRSQLRAMVRWESVIVALFGTATGLVLGTFLGWVFIRAIAAEEGIGTFAAPLGPLSLVVALGALVGIVAALRPARRAARLDVLTAIATE</sequence>
<accession>A0A8J3AGM0</accession>
<evidence type="ECO:0000256" key="6">
    <source>
        <dbReference type="ARBA" id="ARBA00038076"/>
    </source>
</evidence>
<feature type="transmembrane region" description="Helical" evidence="7">
    <location>
        <begin position="717"/>
        <end position="740"/>
    </location>
</feature>
<evidence type="ECO:0000256" key="3">
    <source>
        <dbReference type="ARBA" id="ARBA00022692"/>
    </source>
</evidence>
<dbReference type="InterPro" id="IPR003838">
    <property type="entry name" value="ABC3_permease_C"/>
</dbReference>
<name>A0A8J3AGM0_9ACTN</name>
<organism evidence="9 10">
    <name type="scientific">Egicoccus halophilus</name>
    <dbReference type="NCBI Taxonomy" id="1670830"/>
    <lineage>
        <taxon>Bacteria</taxon>
        <taxon>Bacillati</taxon>
        <taxon>Actinomycetota</taxon>
        <taxon>Nitriliruptoria</taxon>
        <taxon>Egicoccales</taxon>
        <taxon>Egicoccaceae</taxon>
        <taxon>Egicoccus</taxon>
    </lineage>
</organism>
<evidence type="ECO:0000313" key="10">
    <source>
        <dbReference type="Proteomes" id="UP000650511"/>
    </source>
</evidence>
<feature type="transmembrane region" description="Helical" evidence="7">
    <location>
        <begin position="263"/>
        <end position="288"/>
    </location>
</feature>
<feature type="transmembrane region" description="Helical" evidence="7">
    <location>
        <begin position="308"/>
        <end position="339"/>
    </location>
</feature>
<dbReference type="OrthoDB" id="9780560at2"/>
<feature type="transmembrane region" description="Helical" evidence="7">
    <location>
        <begin position="807"/>
        <end position="830"/>
    </location>
</feature>
<comment type="subcellular location">
    <subcellularLocation>
        <location evidence="1">Cell membrane</location>
        <topology evidence="1">Multi-pass membrane protein</topology>
    </subcellularLocation>
</comment>
<feature type="domain" description="ABC3 transporter permease C-terminal" evidence="8">
    <location>
        <begin position="267"/>
        <end position="389"/>
    </location>
</feature>
<reference evidence="9" key="2">
    <citation type="submission" date="2020-09" db="EMBL/GenBank/DDBJ databases">
        <authorList>
            <person name="Sun Q."/>
            <person name="Zhou Y."/>
        </authorList>
    </citation>
    <scope>NUCLEOTIDE SEQUENCE</scope>
    <source>
        <strain evidence="9">CGMCC 1.14988</strain>
    </source>
</reference>
<proteinExistence type="inferred from homology"/>
<keyword evidence="2" id="KW-1003">Cell membrane</keyword>
<evidence type="ECO:0000313" key="9">
    <source>
        <dbReference type="EMBL" id="GGI08516.1"/>
    </source>
</evidence>
<dbReference type="EMBL" id="BMHA01000012">
    <property type="protein sequence ID" value="GGI08516.1"/>
    <property type="molecule type" value="Genomic_DNA"/>
</dbReference>
<evidence type="ECO:0000256" key="2">
    <source>
        <dbReference type="ARBA" id="ARBA00022475"/>
    </source>
</evidence>
<evidence type="ECO:0000256" key="7">
    <source>
        <dbReference type="SAM" id="Phobius"/>
    </source>
</evidence>
<protein>
    <submittedName>
        <fullName evidence="9">ABC transporter substrate-binding protein</fullName>
    </submittedName>
</protein>
<feature type="transmembrane region" description="Helical" evidence="7">
    <location>
        <begin position="411"/>
        <end position="428"/>
    </location>
</feature>
<keyword evidence="10" id="KW-1185">Reference proteome</keyword>
<feature type="domain" description="ABC3 transporter permease C-terminal" evidence="8">
    <location>
        <begin position="723"/>
        <end position="839"/>
    </location>
</feature>
<evidence type="ECO:0000259" key="8">
    <source>
        <dbReference type="Pfam" id="PF02687"/>
    </source>
</evidence>
<reference evidence="9" key="1">
    <citation type="journal article" date="2014" name="Int. J. Syst. Evol. Microbiol.">
        <title>Complete genome sequence of Corynebacterium casei LMG S-19264T (=DSM 44701T), isolated from a smear-ripened cheese.</title>
        <authorList>
            <consortium name="US DOE Joint Genome Institute (JGI-PGF)"/>
            <person name="Walter F."/>
            <person name="Albersmeier A."/>
            <person name="Kalinowski J."/>
            <person name="Ruckert C."/>
        </authorList>
    </citation>
    <scope>NUCLEOTIDE SEQUENCE</scope>
    <source>
        <strain evidence="9">CGMCC 1.14988</strain>
    </source>
</reference>
<dbReference type="GO" id="GO:0005886">
    <property type="term" value="C:plasma membrane"/>
    <property type="evidence" value="ECO:0007669"/>
    <property type="project" value="UniProtKB-SubCell"/>
</dbReference>
<dbReference type="GO" id="GO:0022857">
    <property type="term" value="F:transmembrane transporter activity"/>
    <property type="evidence" value="ECO:0007669"/>
    <property type="project" value="TreeGrafter"/>
</dbReference>
<feature type="transmembrane region" description="Helical" evidence="7">
    <location>
        <begin position="495"/>
        <end position="514"/>
    </location>
</feature>
<comment type="similarity">
    <text evidence="6">Belongs to the ABC-4 integral membrane protein family.</text>
</comment>
<evidence type="ECO:0000256" key="5">
    <source>
        <dbReference type="ARBA" id="ARBA00023136"/>
    </source>
</evidence>
<dbReference type="InterPro" id="IPR050250">
    <property type="entry name" value="Macrolide_Exporter_MacB"/>
</dbReference>
<evidence type="ECO:0000256" key="4">
    <source>
        <dbReference type="ARBA" id="ARBA00022989"/>
    </source>
</evidence>
<dbReference type="RefSeq" id="WP_130650357.1">
    <property type="nucleotide sequence ID" value="NZ_BMHA01000012.1"/>
</dbReference>
<dbReference type="PANTHER" id="PTHR30572:SF4">
    <property type="entry name" value="ABC TRANSPORTER PERMEASE YTRF"/>
    <property type="match status" value="1"/>
</dbReference>
<keyword evidence="4 7" id="KW-1133">Transmembrane helix</keyword>
<feature type="transmembrane region" description="Helical" evidence="7">
    <location>
        <begin position="359"/>
        <end position="381"/>
    </location>
</feature>
<dbReference type="AlphaFoldDB" id="A0A8J3AGM0"/>
<keyword evidence="5 7" id="KW-0472">Membrane</keyword>
<dbReference type="Proteomes" id="UP000650511">
    <property type="component" value="Unassembled WGS sequence"/>
</dbReference>
<feature type="transmembrane region" description="Helical" evidence="7">
    <location>
        <begin position="434"/>
        <end position="452"/>
    </location>
</feature>
<evidence type="ECO:0000256" key="1">
    <source>
        <dbReference type="ARBA" id="ARBA00004651"/>
    </source>
</evidence>
<feature type="transmembrane region" description="Helical" evidence="7">
    <location>
        <begin position="773"/>
        <end position="795"/>
    </location>
</feature>
<gene>
    <name evidence="9" type="ORF">GCM10011354_29470</name>
</gene>
<dbReference type="PANTHER" id="PTHR30572">
    <property type="entry name" value="MEMBRANE COMPONENT OF TRANSPORTER-RELATED"/>
    <property type="match status" value="1"/>
</dbReference>
<keyword evidence="3 7" id="KW-0812">Transmembrane</keyword>